<dbReference type="Pfam" id="PF00271">
    <property type="entry name" value="Helicase_C"/>
    <property type="match status" value="1"/>
</dbReference>
<reference evidence="2" key="1">
    <citation type="journal article" date="2021" name="Proc. Natl. Acad. Sci. U.S.A.">
        <title>A Catalog of Tens of Thousands of Viruses from Human Metagenomes Reveals Hidden Associations with Chronic Diseases.</title>
        <authorList>
            <person name="Tisza M.J."/>
            <person name="Buck C.B."/>
        </authorList>
    </citation>
    <scope>NUCLEOTIDE SEQUENCE</scope>
    <source>
        <strain evidence="2">CtcK97</strain>
    </source>
</reference>
<feature type="domain" description="Helicase C-terminal" evidence="1">
    <location>
        <begin position="247"/>
        <end position="343"/>
    </location>
</feature>
<dbReference type="EMBL" id="BK016058">
    <property type="protein sequence ID" value="DAF91596.1"/>
    <property type="molecule type" value="Genomic_DNA"/>
</dbReference>
<protein>
    <submittedName>
        <fullName evidence="2">Chromatin remodeling complex ATPase</fullName>
    </submittedName>
</protein>
<dbReference type="InterPro" id="IPR001650">
    <property type="entry name" value="Helicase_C-like"/>
</dbReference>
<accession>A0A8S5UAV3</accession>
<evidence type="ECO:0000313" key="2">
    <source>
        <dbReference type="EMBL" id="DAF91596.1"/>
    </source>
</evidence>
<proteinExistence type="predicted"/>
<sequence>MTMTNKLYSHQEEALRLLHSGKVLVGGVGSGKSRVGASWALSKADAKKIVVITTARKRDSLEWEGEFAALGANCDEVMIESWNNVSKFADYRDHVFIFDEQRVVGSGAWVKSFLKISKHNLWILLSATPGDTWLDYVPLFIANGFYKNRTAFSEQHIVWDRFAKYPKVKRFVNTGVLESRRRRIIVPMPAERHTRRNRKDIFIPFDRDEYDLIVKTRMDPWTKEPIRNAAGVCYALRRSVNSSGNRLDRLRKIVAKRHRVIVFYNFNYERDELLKLKDEFVVAEWNGHAHEPIPEGDSWVYLVQYTAGAEGWNCIETDTVVFYSLNYSYKVLEQAEGRIDRINTPYTDLWYYYFKSESGIDSAISKAVAKKATFNERVFAHNL</sequence>
<dbReference type="Gene3D" id="3.40.50.300">
    <property type="entry name" value="P-loop containing nucleotide triphosphate hydrolases"/>
    <property type="match status" value="1"/>
</dbReference>
<organism evidence="2">
    <name type="scientific">Siphoviridae sp. ctcK97</name>
    <dbReference type="NCBI Taxonomy" id="2825571"/>
    <lineage>
        <taxon>Viruses</taxon>
        <taxon>Duplodnaviria</taxon>
        <taxon>Heunggongvirae</taxon>
        <taxon>Uroviricota</taxon>
        <taxon>Caudoviricetes</taxon>
    </lineage>
</organism>
<name>A0A8S5UAV3_9CAUD</name>
<evidence type="ECO:0000259" key="1">
    <source>
        <dbReference type="Pfam" id="PF00271"/>
    </source>
</evidence>
<dbReference type="SUPFAM" id="SSF52540">
    <property type="entry name" value="P-loop containing nucleoside triphosphate hydrolases"/>
    <property type="match status" value="2"/>
</dbReference>
<dbReference type="InterPro" id="IPR027417">
    <property type="entry name" value="P-loop_NTPase"/>
</dbReference>